<comment type="caution">
    <text evidence="2">The sequence shown here is derived from an EMBL/GenBank/DDBJ whole genome shotgun (WGS) entry which is preliminary data.</text>
</comment>
<dbReference type="AlphaFoldDB" id="A0A9P0XIS4"/>
<name>A0A9P0XIS4_PIEBR</name>
<reference evidence="2" key="1">
    <citation type="submission" date="2022-05" db="EMBL/GenBank/DDBJ databases">
        <authorList>
            <person name="Okamura Y."/>
        </authorList>
    </citation>
    <scope>NUCLEOTIDE SEQUENCE</scope>
</reference>
<evidence type="ECO:0008006" key="4">
    <source>
        <dbReference type="Google" id="ProtNLM"/>
    </source>
</evidence>
<keyword evidence="3" id="KW-1185">Reference proteome</keyword>
<keyword evidence="1" id="KW-0472">Membrane</keyword>
<accession>A0A9P0XIS4</accession>
<dbReference type="Gene3D" id="3.30.420.10">
    <property type="entry name" value="Ribonuclease H-like superfamily/Ribonuclease H"/>
    <property type="match status" value="1"/>
</dbReference>
<dbReference type="Proteomes" id="UP001152562">
    <property type="component" value="Unassembled WGS sequence"/>
</dbReference>
<dbReference type="GO" id="GO:0003676">
    <property type="term" value="F:nucleic acid binding"/>
    <property type="evidence" value="ECO:0007669"/>
    <property type="project" value="InterPro"/>
</dbReference>
<dbReference type="InterPro" id="IPR036397">
    <property type="entry name" value="RNaseH_sf"/>
</dbReference>
<proteinExistence type="predicted"/>
<dbReference type="PANTHER" id="PTHR33939">
    <property type="entry name" value="PROTEIN CBG22215"/>
    <property type="match status" value="1"/>
</dbReference>
<feature type="transmembrane region" description="Helical" evidence="1">
    <location>
        <begin position="111"/>
        <end position="131"/>
    </location>
</feature>
<evidence type="ECO:0000313" key="2">
    <source>
        <dbReference type="EMBL" id="CAH4037998.1"/>
    </source>
</evidence>
<evidence type="ECO:0000313" key="3">
    <source>
        <dbReference type="Proteomes" id="UP001152562"/>
    </source>
</evidence>
<gene>
    <name evidence="2" type="ORF">PIBRA_LOCUS13604</name>
</gene>
<organism evidence="2 3">
    <name type="scientific">Pieris brassicae</name>
    <name type="common">White butterfly</name>
    <name type="synonym">Large white butterfly</name>
    <dbReference type="NCBI Taxonomy" id="7116"/>
    <lineage>
        <taxon>Eukaryota</taxon>
        <taxon>Metazoa</taxon>
        <taxon>Ecdysozoa</taxon>
        <taxon>Arthropoda</taxon>
        <taxon>Hexapoda</taxon>
        <taxon>Insecta</taxon>
        <taxon>Pterygota</taxon>
        <taxon>Neoptera</taxon>
        <taxon>Endopterygota</taxon>
        <taxon>Lepidoptera</taxon>
        <taxon>Glossata</taxon>
        <taxon>Ditrysia</taxon>
        <taxon>Papilionoidea</taxon>
        <taxon>Pieridae</taxon>
        <taxon>Pierinae</taxon>
        <taxon>Pieris</taxon>
    </lineage>
</organism>
<sequence>MWLGINEEGGFKNQPVGKGQRLTVCHTSSGKTGFVPEAKFIFKALKAKDTDYHNHINRDTYMAWFSDLLNVLEPRTLAYGRGHEVITLPPYHCQYNSIELIWAQVKEKKKIIHLALLMLKFFFTMLLIMLLKKIGPNVSMARSSRIRTKGMKSSS</sequence>
<protein>
    <recommendedName>
        <fullName evidence="4">Tc1-like transposase DDE domain-containing protein</fullName>
    </recommendedName>
</protein>
<evidence type="ECO:0000256" key="1">
    <source>
        <dbReference type="SAM" id="Phobius"/>
    </source>
</evidence>
<keyword evidence="1" id="KW-0812">Transmembrane</keyword>
<dbReference type="PANTHER" id="PTHR33939:SF1">
    <property type="entry name" value="DUF4371 DOMAIN-CONTAINING PROTEIN"/>
    <property type="match status" value="1"/>
</dbReference>
<keyword evidence="1" id="KW-1133">Transmembrane helix</keyword>
<dbReference type="EMBL" id="CALOZG010000085">
    <property type="protein sequence ID" value="CAH4037998.1"/>
    <property type="molecule type" value="Genomic_DNA"/>
</dbReference>